<protein>
    <submittedName>
        <fullName evidence="3">Pyrroloquinoline quinone-dependent dehydrogenase</fullName>
    </submittedName>
</protein>
<sequence>ALDSATGKTLWEAKLPAGGQATPSVYAVGGKQYVVIAAGGREGMGTMGDYVVAYALDGTGKEVVFQHGVGVRMAVLGTVALGVCAGVAMLVRRWRRRRRARTGAGVR</sequence>
<evidence type="ECO:0000313" key="4">
    <source>
        <dbReference type="Proteomes" id="UP000319715"/>
    </source>
</evidence>
<dbReference type="Proteomes" id="UP000319715">
    <property type="component" value="Unassembled WGS sequence"/>
</dbReference>
<dbReference type="SUPFAM" id="SSF50998">
    <property type="entry name" value="Quinoprotein alcohol dehydrogenase-like"/>
    <property type="match status" value="1"/>
</dbReference>
<evidence type="ECO:0000259" key="2">
    <source>
        <dbReference type="Pfam" id="PF01011"/>
    </source>
</evidence>
<evidence type="ECO:0000313" key="3">
    <source>
        <dbReference type="EMBL" id="TQC61820.1"/>
    </source>
</evidence>
<feature type="transmembrane region" description="Helical" evidence="1">
    <location>
        <begin position="69"/>
        <end position="91"/>
    </location>
</feature>
<keyword evidence="1" id="KW-0472">Membrane</keyword>
<dbReference type="InterPro" id="IPR011047">
    <property type="entry name" value="Quinoprotein_ADH-like_sf"/>
</dbReference>
<organism evidence="3 4">
    <name type="scientific">Pantoea dispersa</name>
    <dbReference type="NCBI Taxonomy" id="59814"/>
    <lineage>
        <taxon>Bacteria</taxon>
        <taxon>Pseudomonadati</taxon>
        <taxon>Pseudomonadota</taxon>
        <taxon>Gammaproteobacteria</taxon>
        <taxon>Enterobacterales</taxon>
        <taxon>Erwiniaceae</taxon>
        <taxon>Pantoea</taxon>
    </lineage>
</organism>
<keyword evidence="4" id="KW-1185">Reference proteome</keyword>
<dbReference type="InterPro" id="IPR002372">
    <property type="entry name" value="PQQ_rpt_dom"/>
</dbReference>
<dbReference type="Gene3D" id="2.140.10.10">
    <property type="entry name" value="Quinoprotein alcohol dehydrogenase-like superfamily"/>
    <property type="match status" value="1"/>
</dbReference>
<proteinExistence type="predicted"/>
<reference evidence="3 4" key="1">
    <citation type="submission" date="2019-06" db="EMBL/GenBank/DDBJ databases">
        <title>Pantoea dispersa Assembly.</title>
        <authorList>
            <person name="Wang J."/>
        </authorList>
    </citation>
    <scope>NUCLEOTIDE SEQUENCE [LARGE SCALE GENOMIC DNA]</scope>
    <source>
        <strain evidence="4">bio</strain>
    </source>
</reference>
<keyword evidence="1" id="KW-1133">Transmembrane helix</keyword>
<keyword evidence="1" id="KW-0812">Transmembrane</keyword>
<gene>
    <name evidence="3" type="ORF">FK492_24005</name>
</gene>
<evidence type="ECO:0000256" key="1">
    <source>
        <dbReference type="SAM" id="Phobius"/>
    </source>
</evidence>
<dbReference type="EMBL" id="VICF01000102">
    <property type="protein sequence ID" value="TQC61820.1"/>
    <property type="molecule type" value="Genomic_DNA"/>
</dbReference>
<feature type="domain" description="Pyrrolo-quinoline quinone repeat" evidence="2">
    <location>
        <begin position="1"/>
        <end position="34"/>
    </location>
</feature>
<feature type="non-terminal residue" evidence="3">
    <location>
        <position position="1"/>
    </location>
</feature>
<name>A0ABY2ZQN9_9GAMM</name>
<comment type="caution">
    <text evidence="3">The sequence shown here is derived from an EMBL/GenBank/DDBJ whole genome shotgun (WGS) entry which is preliminary data.</text>
</comment>
<accession>A0ABY2ZQN9</accession>
<dbReference type="Pfam" id="PF01011">
    <property type="entry name" value="PQQ"/>
    <property type="match status" value="1"/>
</dbReference>